<dbReference type="InterPro" id="IPR045957">
    <property type="entry name" value="DUF6377"/>
</dbReference>
<evidence type="ECO:0000313" key="5">
    <source>
        <dbReference type="Proteomes" id="UP001580928"/>
    </source>
</evidence>
<feature type="transmembrane region" description="Helical" evidence="2">
    <location>
        <begin position="20"/>
        <end position="39"/>
    </location>
</feature>
<feature type="domain" description="DUF6377" evidence="3">
    <location>
        <begin position="278"/>
        <end position="525"/>
    </location>
</feature>
<feature type="coiled-coil region" evidence="1">
    <location>
        <begin position="378"/>
        <end position="405"/>
    </location>
</feature>
<feature type="transmembrane region" description="Helical" evidence="2">
    <location>
        <begin position="353"/>
        <end position="372"/>
    </location>
</feature>
<evidence type="ECO:0000256" key="1">
    <source>
        <dbReference type="SAM" id="Coils"/>
    </source>
</evidence>
<evidence type="ECO:0000256" key="2">
    <source>
        <dbReference type="SAM" id="Phobius"/>
    </source>
</evidence>
<dbReference type="InterPro" id="IPR011990">
    <property type="entry name" value="TPR-like_helical_dom_sf"/>
</dbReference>
<organism evidence="4 5">
    <name type="scientific">Albibacterium profundi</name>
    <dbReference type="NCBI Taxonomy" id="3134906"/>
    <lineage>
        <taxon>Bacteria</taxon>
        <taxon>Pseudomonadati</taxon>
        <taxon>Bacteroidota</taxon>
        <taxon>Sphingobacteriia</taxon>
        <taxon>Sphingobacteriales</taxon>
        <taxon>Sphingobacteriaceae</taxon>
        <taxon>Albibacterium</taxon>
    </lineage>
</organism>
<dbReference type="EMBL" id="JBBVGT010000003">
    <property type="protein sequence ID" value="MFB5946471.1"/>
    <property type="molecule type" value="Genomic_DNA"/>
</dbReference>
<dbReference type="Proteomes" id="UP001580928">
    <property type="component" value="Unassembled WGS sequence"/>
</dbReference>
<dbReference type="SUPFAM" id="SSF48452">
    <property type="entry name" value="TPR-like"/>
    <property type="match status" value="1"/>
</dbReference>
<keyword evidence="1" id="KW-0175">Coiled coil</keyword>
<reference evidence="4 5" key="1">
    <citation type="submission" date="2024-04" db="EMBL/GenBank/DDBJ databases">
        <title>Albibacterium profundi sp. nov., isolated from sediment of the Challenger Deep of Mariana Trench.</title>
        <authorList>
            <person name="Wang Y."/>
        </authorList>
    </citation>
    <scope>NUCLEOTIDE SEQUENCE [LARGE SCALE GENOMIC DNA]</scope>
    <source>
        <strain evidence="4 5">RHL897</strain>
    </source>
</reference>
<proteinExistence type="predicted"/>
<keyword evidence="2" id="KW-1133">Transmembrane helix</keyword>
<keyword evidence="2" id="KW-0812">Transmembrane</keyword>
<keyword evidence="5" id="KW-1185">Reference proteome</keyword>
<dbReference type="RefSeq" id="WP_375558000.1">
    <property type="nucleotide sequence ID" value="NZ_JBBVGT010000003.1"/>
</dbReference>
<accession>A0ABV5CFX0</accession>
<name>A0ABV5CFX0_9SPHI</name>
<keyword evidence="2" id="KW-0472">Membrane</keyword>
<dbReference type="Pfam" id="PF19904">
    <property type="entry name" value="DUF6377"/>
    <property type="match status" value="1"/>
</dbReference>
<gene>
    <name evidence="4" type="ORF">WKR92_11570</name>
</gene>
<comment type="caution">
    <text evidence="4">The sequence shown here is derived from an EMBL/GenBank/DDBJ whole genome shotgun (WGS) entry which is preliminary data.</text>
</comment>
<evidence type="ECO:0000259" key="3">
    <source>
        <dbReference type="Pfam" id="PF19904"/>
    </source>
</evidence>
<sequence>MVIEFVNVKVHLFGETITPVFSIFVFMKAVLFIVFLLFCSFNSSAQLVADDIVEQLAVAMDNRENYERQKERQLFNLKKEAAKPNLSLADQYEISKKIGNAYSKYILDSAVRYILKSAELAEKMNNIMLTNAASIQLATAYSTMGLYIESKGLLDDINSASLDDTLRGQYYRAYSAFYSHYGQSSKTTSFFHRSELYRDSVLAVMPKNSMLYRISSATKMLYGGQSDEAKARFLSLLEEVDPKNPEYATIAYFLGIIYKEEGDPELQEKFLALSAITDIKHSIKDNASLQALALCYYEQGNIDKAYLFMEAAINDAIFCGVRYRTVENSSFYPIINASFQEKENYKKSTLRKYLILISVLSLILMVGIAYIYQQMKRLSNIRKELASTNKQLVDLNEDLKNTNHMLGEANHIKQEYIAHFFYVCSSYIEKIESFRNTLYKKAITNQHDALIKDLKSTNLAQTELEELYKNFDEIFLSLYPEFVEEFNKLLAPDEAVLPKQGELLNTELRIFALIRLGITDSVKISTFLRYSLRTVYNYRTKIRNKAADSRDELEQKVQKIGTFFGDK</sequence>
<protein>
    <submittedName>
        <fullName evidence="4">DUF6377 domain-containing protein</fullName>
    </submittedName>
</protein>
<dbReference type="Gene3D" id="1.25.40.10">
    <property type="entry name" value="Tetratricopeptide repeat domain"/>
    <property type="match status" value="1"/>
</dbReference>
<evidence type="ECO:0000313" key="4">
    <source>
        <dbReference type="EMBL" id="MFB5946471.1"/>
    </source>
</evidence>